<proteinExistence type="predicted"/>
<protein>
    <submittedName>
        <fullName evidence="2">Uncharacterized protein</fullName>
    </submittedName>
</protein>
<organism evidence="2 3">
    <name type="scientific">Paracidovorax wautersii</name>
    <dbReference type="NCBI Taxonomy" id="1177982"/>
    <lineage>
        <taxon>Bacteria</taxon>
        <taxon>Pseudomonadati</taxon>
        <taxon>Pseudomonadota</taxon>
        <taxon>Betaproteobacteria</taxon>
        <taxon>Burkholderiales</taxon>
        <taxon>Comamonadaceae</taxon>
        <taxon>Paracidovorax</taxon>
    </lineage>
</organism>
<feature type="compositionally biased region" description="Polar residues" evidence="1">
    <location>
        <begin position="107"/>
        <end position="117"/>
    </location>
</feature>
<feature type="region of interest" description="Disordered" evidence="1">
    <location>
        <begin position="97"/>
        <end position="117"/>
    </location>
</feature>
<dbReference type="AlphaFoldDB" id="A0A1I2CST4"/>
<accession>A0A1I2CST4</accession>
<evidence type="ECO:0000313" key="3">
    <source>
        <dbReference type="Proteomes" id="UP000199119"/>
    </source>
</evidence>
<keyword evidence="3" id="KW-1185">Reference proteome</keyword>
<reference evidence="3" key="1">
    <citation type="submission" date="2016-10" db="EMBL/GenBank/DDBJ databases">
        <authorList>
            <person name="Varghese N."/>
            <person name="Submissions S."/>
        </authorList>
    </citation>
    <scope>NUCLEOTIDE SEQUENCE [LARGE SCALE GENOMIC DNA]</scope>
    <source>
        <strain evidence="3">DSM 27981</strain>
    </source>
</reference>
<evidence type="ECO:0000256" key="1">
    <source>
        <dbReference type="SAM" id="MobiDB-lite"/>
    </source>
</evidence>
<dbReference type="Proteomes" id="UP000199119">
    <property type="component" value="Unassembled WGS sequence"/>
</dbReference>
<dbReference type="EMBL" id="FONX01000004">
    <property type="protein sequence ID" value="SFE71304.1"/>
    <property type="molecule type" value="Genomic_DNA"/>
</dbReference>
<name>A0A1I2CST4_9BURK</name>
<evidence type="ECO:0000313" key="2">
    <source>
        <dbReference type="EMBL" id="SFE71304.1"/>
    </source>
</evidence>
<sequence length="117" mass="13392">MRLSESDRRWDFFLTPLGGISRSRELPAVILFKQRAEGSNFIAGDGDHQPILRDYRRTNLLVHSTPKAILLRHASIFEEVQRPSIVQWDHFFGGMSSRITGKRGRSENTQQGNNKNA</sequence>
<gene>
    <name evidence="2" type="ORF">SAMN04489711_104268</name>
</gene>